<feature type="compositionally biased region" description="Low complexity" evidence="1">
    <location>
        <begin position="68"/>
        <end position="88"/>
    </location>
</feature>
<comment type="caution">
    <text evidence="2">The sequence shown here is derived from an EMBL/GenBank/DDBJ whole genome shotgun (WGS) entry which is preliminary data.</text>
</comment>
<proteinExistence type="predicted"/>
<keyword evidence="3" id="KW-1185">Reference proteome</keyword>
<feature type="compositionally biased region" description="Low complexity" evidence="1">
    <location>
        <begin position="20"/>
        <end position="30"/>
    </location>
</feature>
<feature type="region of interest" description="Disordered" evidence="1">
    <location>
        <begin position="1"/>
        <end position="95"/>
    </location>
</feature>
<dbReference type="AlphaFoldDB" id="A0AAE8SXY2"/>
<organism evidence="2 3">
    <name type="scientific">Cephalotrichum gorgonifer</name>
    <dbReference type="NCBI Taxonomy" id="2041049"/>
    <lineage>
        <taxon>Eukaryota</taxon>
        <taxon>Fungi</taxon>
        <taxon>Dikarya</taxon>
        <taxon>Ascomycota</taxon>
        <taxon>Pezizomycotina</taxon>
        <taxon>Sordariomycetes</taxon>
        <taxon>Hypocreomycetidae</taxon>
        <taxon>Microascales</taxon>
        <taxon>Microascaceae</taxon>
        <taxon>Cephalotrichum</taxon>
    </lineage>
</organism>
<feature type="compositionally biased region" description="Polar residues" evidence="1">
    <location>
        <begin position="31"/>
        <end position="57"/>
    </location>
</feature>
<feature type="region of interest" description="Disordered" evidence="1">
    <location>
        <begin position="135"/>
        <end position="154"/>
    </location>
</feature>
<evidence type="ECO:0000256" key="1">
    <source>
        <dbReference type="SAM" id="MobiDB-lite"/>
    </source>
</evidence>
<accession>A0AAE8SXY2</accession>
<protein>
    <submittedName>
        <fullName evidence="2">Uncharacterized protein</fullName>
    </submittedName>
</protein>
<reference evidence="2" key="1">
    <citation type="submission" date="2018-03" db="EMBL/GenBank/DDBJ databases">
        <authorList>
            <person name="Guldener U."/>
        </authorList>
    </citation>
    <scope>NUCLEOTIDE SEQUENCE</scope>
</reference>
<feature type="compositionally biased region" description="Basic residues" evidence="1">
    <location>
        <begin position="1"/>
        <end position="12"/>
    </location>
</feature>
<dbReference type="Proteomes" id="UP001187682">
    <property type="component" value="Unassembled WGS sequence"/>
</dbReference>
<sequence>MASRTRINRRRRSIVEAVMNSSNSGGSASNTPGQSSAPNIPEQASPSNSACEGSASISGEAATVSNIDPPTETPTATTETPTDGPTWDTEPRRWGGQRHVKVSMLPVDKFSTQEEPLFLHFGEGFSVSAPPERVSIKVKNPGNKKKKKKTKQGEYPHSFDPPFFAVRDVRERGFPQIFPLKDSLARSWWDTAARVRTLIAKCDWRRPVQEGYLFRDRAGGHQLLALHSGLGPGEVEHPIVGPFDWTREWDCVLSMTQWSRIYGFPVTSSFYFKDLKVRLGRGVPWRNIHRTRLVKERRYREITCYCCVDREWVCESKFLDRSCDPQWAAVIAVGHLSRMQALENNALDVVRHSKVTRAELDMRTGSGRYRKVMRYNYGHSYGNDLAYHWLSNIWRESLVAEFEEYFGCLFQV</sequence>
<evidence type="ECO:0000313" key="3">
    <source>
        <dbReference type="Proteomes" id="UP001187682"/>
    </source>
</evidence>
<gene>
    <name evidence="2" type="ORF">DNG_07936</name>
</gene>
<evidence type="ECO:0000313" key="2">
    <source>
        <dbReference type="EMBL" id="SPO05249.1"/>
    </source>
</evidence>
<dbReference type="EMBL" id="ONZQ02000012">
    <property type="protein sequence ID" value="SPO05249.1"/>
    <property type="molecule type" value="Genomic_DNA"/>
</dbReference>
<name>A0AAE8SXY2_9PEZI</name>